<organism evidence="2 3">
    <name type="scientific">Prunus dulcis</name>
    <name type="common">Almond</name>
    <name type="synonym">Amygdalus dulcis</name>
    <dbReference type="NCBI Taxonomy" id="3755"/>
    <lineage>
        <taxon>Eukaryota</taxon>
        <taxon>Viridiplantae</taxon>
        <taxon>Streptophyta</taxon>
        <taxon>Embryophyta</taxon>
        <taxon>Tracheophyta</taxon>
        <taxon>Spermatophyta</taxon>
        <taxon>Magnoliopsida</taxon>
        <taxon>eudicotyledons</taxon>
        <taxon>Gunneridae</taxon>
        <taxon>Pentapetalae</taxon>
        <taxon>rosids</taxon>
        <taxon>fabids</taxon>
        <taxon>Rosales</taxon>
        <taxon>Rosaceae</taxon>
        <taxon>Amygdaloideae</taxon>
        <taxon>Amygdaleae</taxon>
        <taxon>Prunus</taxon>
    </lineage>
</organism>
<feature type="compositionally biased region" description="Basic residues" evidence="1">
    <location>
        <begin position="1"/>
        <end position="10"/>
    </location>
</feature>
<evidence type="ECO:0000313" key="2">
    <source>
        <dbReference type="EMBL" id="KAI5335469.1"/>
    </source>
</evidence>
<feature type="region of interest" description="Disordered" evidence="1">
    <location>
        <begin position="1"/>
        <end position="107"/>
    </location>
</feature>
<sequence>MVSKHKKQKFAKQPLAPHPLTQPPSGAPHQSQPPQHDSSLPRDLLSTSRHGNCAIPSLQKKKTRGRTIGEKQILAQPPFPPSRAPHQSQPPQHDSSLPRYLLSTSSK</sequence>
<proteinExistence type="predicted"/>
<comment type="caution">
    <text evidence="2">The sequence shown here is derived from an EMBL/GenBank/DDBJ whole genome shotgun (WGS) entry which is preliminary data.</text>
</comment>
<evidence type="ECO:0000313" key="3">
    <source>
        <dbReference type="Proteomes" id="UP001054821"/>
    </source>
</evidence>
<dbReference type="AlphaFoldDB" id="A0AAD4Z7K4"/>
<name>A0AAD4Z7K4_PRUDU</name>
<reference evidence="2 3" key="1">
    <citation type="journal article" date="2022" name="G3 (Bethesda)">
        <title>Whole-genome sequence and methylome profiling of the almond [Prunus dulcis (Mill.) D.A. Webb] cultivar 'Nonpareil'.</title>
        <authorList>
            <person name="D'Amico-Willman K.M."/>
            <person name="Ouma W.Z."/>
            <person name="Meulia T."/>
            <person name="Sideli G.M."/>
            <person name="Gradziel T.M."/>
            <person name="Fresnedo-Ramirez J."/>
        </authorList>
    </citation>
    <scope>NUCLEOTIDE SEQUENCE [LARGE SCALE GENOMIC DNA]</scope>
    <source>
        <strain evidence="2">Clone GOH B32 T37-40</strain>
    </source>
</reference>
<protein>
    <submittedName>
        <fullName evidence="2">Uncharacterized protein</fullName>
    </submittedName>
</protein>
<accession>A0AAD4Z7K4</accession>
<feature type="compositionally biased region" description="Polar residues" evidence="1">
    <location>
        <begin position="85"/>
        <end position="95"/>
    </location>
</feature>
<dbReference type="Proteomes" id="UP001054821">
    <property type="component" value="Chromosome 4"/>
</dbReference>
<keyword evidence="3" id="KW-1185">Reference proteome</keyword>
<evidence type="ECO:0000256" key="1">
    <source>
        <dbReference type="SAM" id="MobiDB-lite"/>
    </source>
</evidence>
<dbReference type="EMBL" id="JAJFAZ020000004">
    <property type="protein sequence ID" value="KAI5335469.1"/>
    <property type="molecule type" value="Genomic_DNA"/>
</dbReference>
<feature type="compositionally biased region" description="Pro residues" evidence="1">
    <location>
        <begin position="16"/>
        <end position="26"/>
    </location>
</feature>
<feature type="compositionally biased region" description="Polar residues" evidence="1">
    <location>
        <begin position="28"/>
        <end position="38"/>
    </location>
</feature>
<gene>
    <name evidence="2" type="ORF">L3X38_025602</name>
</gene>